<organism evidence="2">
    <name type="scientific">freshwater metagenome</name>
    <dbReference type="NCBI Taxonomy" id="449393"/>
    <lineage>
        <taxon>unclassified sequences</taxon>
        <taxon>metagenomes</taxon>
        <taxon>ecological metagenomes</taxon>
    </lineage>
</organism>
<dbReference type="AlphaFoldDB" id="A0A6J6UBF1"/>
<reference evidence="2" key="1">
    <citation type="submission" date="2020-05" db="EMBL/GenBank/DDBJ databases">
        <authorList>
            <person name="Chiriac C."/>
            <person name="Salcher M."/>
            <person name="Ghai R."/>
            <person name="Kavagutti S V."/>
        </authorList>
    </citation>
    <scope>NUCLEOTIDE SEQUENCE</scope>
</reference>
<sequence>MSSAPRSPGYTLTTISNAAQSAGARPAAFAANGSSDTDSVRSSSARSERIADGRSPRVSRRTASRAPGIPERIEIASARGRHPTKASNSESATRSSVFSFASARICSAPGACCASHQSSASLALGCTCTESGCAAARSLTSSGTPVASSSEAACKTAGERFATPFASHWTESALCGRAAASADKTGDGPDGWAPNHNSACGRPVAPPHQGARPSMMPHS</sequence>
<dbReference type="EMBL" id="CAEZYW010000302">
    <property type="protein sequence ID" value="CAB4757132.1"/>
    <property type="molecule type" value="Genomic_DNA"/>
</dbReference>
<name>A0A6J6UBF1_9ZZZZ</name>
<feature type="compositionally biased region" description="Basic and acidic residues" evidence="1">
    <location>
        <begin position="46"/>
        <end position="55"/>
    </location>
</feature>
<evidence type="ECO:0000256" key="1">
    <source>
        <dbReference type="SAM" id="MobiDB-lite"/>
    </source>
</evidence>
<feature type="region of interest" description="Disordered" evidence="1">
    <location>
        <begin position="21"/>
        <end position="69"/>
    </location>
</feature>
<feature type="compositionally biased region" description="Low complexity" evidence="1">
    <location>
        <begin position="21"/>
        <end position="45"/>
    </location>
</feature>
<accession>A0A6J6UBF1</accession>
<evidence type="ECO:0000313" key="2">
    <source>
        <dbReference type="EMBL" id="CAB4757132.1"/>
    </source>
</evidence>
<feature type="region of interest" description="Disordered" evidence="1">
    <location>
        <begin position="180"/>
        <end position="219"/>
    </location>
</feature>
<gene>
    <name evidence="2" type="ORF">UFOPK2786_01621</name>
</gene>
<protein>
    <submittedName>
        <fullName evidence="2">Unannotated protein</fullName>
    </submittedName>
</protein>
<proteinExistence type="predicted"/>